<dbReference type="EMBL" id="OU893332">
    <property type="protein sequence ID" value="CAG9782016.1"/>
    <property type="molecule type" value="Genomic_DNA"/>
</dbReference>
<dbReference type="Proteomes" id="UP001153714">
    <property type="component" value="Chromosome 1"/>
</dbReference>
<keyword evidence="3" id="KW-1185">Reference proteome</keyword>
<feature type="region of interest" description="Disordered" evidence="1">
    <location>
        <begin position="30"/>
        <end position="67"/>
    </location>
</feature>
<proteinExistence type="predicted"/>
<sequence length="204" mass="22781">MEVIYTAPPAVVIPSTEDLLYHAEVTSTRGFQQASEQPSVHGSTRGSIHGSVHGSTHSSAPQSDDDNELENIERNIASLERSLQNKDIVIDLESGDESRTRKLKIVGKRFLRVGQGKELLLVLQPRTNASVLTEVKIKMRLSTTCLRRSFEFFGHIVRKEGDNLKKTLMTGRIDGRIPRGRSPLHWSDQIRTPTTPQSARVTTE</sequence>
<feature type="compositionally biased region" description="Polar residues" evidence="1">
    <location>
        <begin position="53"/>
        <end position="62"/>
    </location>
</feature>
<feature type="region of interest" description="Disordered" evidence="1">
    <location>
        <begin position="180"/>
        <end position="204"/>
    </location>
</feature>
<name>A0A9N9MZC2_9NEOP</name>
<organism evidence="2 3">
    <name type="scientific">Diatraea saccharalis</name>
    <name type="common">sugarcane borer</name>
    <dbReference type="NCBI Taxonomy" id="40085"/>
    <lineage>
        <taxon>Eukaryota</taxon>
        <taxon>Metazoa</taxon>
        <taxon>Ecdysozoa</taxon>
        <taxon>Arthropoda</taxon>
        <taxon>Hexapoda</taxon>
        <taxon>Insecta</taxon>
        <taxon>Pterygota</taxon>
        <taxon>Neoptera</taxon>
        <taxon>Endopterygota</taxon>
        <taxon>Lepidoptera</taxon>
        <taxon>Glossata</taxon>
        <taxon>Ditrysia</taxon>
        <taxon>Pyraloidea</taxon>
        <taxon>Crambidae</taxon>
        <taxon>Crambinae</taxon>
        <taxon>Diatraea</taxon>
    </lineage>
</organism>
<evidence type="ECO:0000256" key="1">
    <source>
        <dbReference type="SAM" id="MobiDB-lite"/>
    </source>
</evidence>
<gene>
    <name evidence="2" type="ORF">DIATSA_LOCUS315</name>
</gene>
<feature type="compositionally biased region" description="Polar residues" evidence="1">
    <location>
        <begin position="30"/>
        <end position="46"/>
    </location>
</feature>
<feature type="compositionally biased region" description="Polar residues" evidence="1">
    <location>
        <begin position="189"/>
        <end position="204"/>
    </location>
</feature>
<protein>
    <submittedName>
        <fullName evidence="2">Uncharacterized protein</fullName>
    </submittedName>
</protein>
<dbReference type="OrthoDB" id="10059618at2759"/>
<reference evidence="2" key="1">
    <citation type="submission" date="2021-12" db="EMBL/GenBank/DDBJ databases">
        <authorList>
            <person name="King R."/>
        </authorList>
    </citation>
    <scope>NUCLEOTIDE SEQUENCE</scope>
</reference>
<evidence type="ECO:0000313" key="3">
    <source>
        <dbReference type="Proteomes" id="UP001153714"/>
    </source>
</evidence>
<reference evidence="2" key="2">
    <citation type="submission" date="2022-10" db="EMBL/GenBank/DDBJ databases">
        <authorList>
            <consortium name="ENA_rothamsted_submissions"/>
            <consortium name="culmorum"/>
            <person name="King R."/>
        </authorList>
    </citation>
    <scope>NUCLEOTIDE SEQUENCE</scope>
</reference>
<evidence type="ECO:0000313" key="2">
    <source>
        <dbReference type="EMBL" id="CAG9782016.1"/>
    </source>
</evidence>
<dbReference type="AlphaFoldDB" id="A0A9N9MZC2"/>
<accession>A0A9N9MZC2</accession>